<dbReference type="Proteomes" id="UP000256542">
    <property type="component" value="Unassembled WGS sequence"/>
</dbReference>
<dbReference type="AlphaFoldDB" id="A0A3E0D8J1"/>
<organism evidence="1 2">
    <name type="scientific">Marinomonas pollencensis</name>
    <dbReference type="NCBI Taxonomy" id="491954"/>
    <lineage>
        <taxon>Bacteria</taxon>
        <taxon>Pseudomonadati</taxon>
        <taxon>Pseudomonadota</taxon>
        <taxon>Gammaproteobacteria</taxon>
        <taxon>Oceanospirillales</taxon>
        <taxon>Oceanospirillaceae</taxon>
        <taxon>Marinomonas</taxon>
    </lineage>
</organism>
<accession>A0A3E0D8J1</accession>
<feature type="non-terminal residue" evidence="1">
    <location>
        <position position="1"/>
    </location>
</feature>
<gene>
    <name evidence="1" type="ORF">DFP81_1251</name>
</gene>
<name>A0A3E0D8J1_9GAMM</name>
<evidence type="ECO:0000313" key="1">
    <source>
        <dbReference type="EMBL" id="REG78261.1"/>
    </source>
</evidence>
<keyword evidence="2" id="KW-1185">Reference proteome</keyword>
<sequence>YISMTSWRNAASPLASHAMPNKWFDEQGLVNFEEVKTGYVFSVHAEWTFT</sequence>
<proteinExistence type="predicted"/>
<reference evidence="1 2" key="1">
    <citation type="submission" date="2018-08" db="EMBL/GenBank/DDBJ databases">
        <title>Genomic Encyclopedia of Type Strains, Phase III (KMG-III): the genomes of soil and plant-associated and newly described type strains.</title>
        <authorList>
            <person name="Whitman W."/>
        </authorList>
    </citation>
    <scope>NUCLEOTIDE SEQUENCE [LARGE SCALE GENOMIC DNA]</scope>
    <source>
        <strain evidence="1 2">CECT 7375</strain>
    </source>
</reference>
<protein>
    <submittedName>
        <fullName evidence="1">Uncharacterized protein</fullName>
    </submittedName>
</protein>
<evidence type="ECO:0000313" key="2">
    <source>
        <dbReference type="Proteomes" id="UP000256542"/>
    </source>
</evidence>
<comment type="caution">
    <text evidence="1">The sequence shown here is derived from an EMBL/GenBank/DDBJ whole genome shotgun (WGS) entry which is preliminary data.</text>
</comment>
<dbReference type="EMBL" id="QUNG01000025">
    <property type="protein sequence ID" value="REG78261.1"/>
    <property type="molecule type" value="Genomic_DNA"/>
</dbReference>